<evidence type="ECO:0000313" key="2">
    <source>
        <dbReference type="Proteomes" id="UP000003994"/>
    </source>
</evidence>
<keyword evidence="2" id="KW-1185">Reference proteome</keyword>
<dbReference type="STRING" id="883077.HMPREF9241_00223"/>
<protein>
    <submittedName>
        <fullName evidence="1">Uncharacterized protein</fullName>
    </submittedName>
</protein>
<proteinExistence type="predicted"/>
<dbReference type="EMBL" id="AGWQ01000002">
    <property type="protein sequence ID" value="EJZ88362.1"/>
    <property type="molecule type" value="Genomic_DNA"/>
</dbReference>
<gene>
    <name evidence="1" type="ORF">HMPREF9241_00223</name>
</gene>
<name>K0YWX8_9ACTO</name>
<sequence length="49" mass="5361">MKMLWVEGYELKEQPKPSGYTTKCVAFGVLVRLVPGVGVWAGVVVEVLP</sequence>
<organism evidence="1 2">
    <name type="scientific">Schaalia turicensis ACS-279-V-Col4</name>
    <dbReference type="NCBI Taxonomy" id="883077"/>
    <lineage>
        <taxon>Bacteria</taxon>
        <taxon>Bacillati</taxon>
        <taxon>Actinomycetota</taxon>
        <taxon>Actinomycetes</taxon>
        <taxon>Actinomycetales</taxon>
        <taxon>Actinomycetaceae</taxon>
        <taxon>Schaalia</taxon>
    </lineage>
</organism>
<reference evidence="1 2" key="1">
    <citation type="submission" date="2012-07" db="EMBL/GenBank/DDBJ databases">
        <title>The Genome Sequence of Actinomyces turicensis ACS-279-V-COL4.</title>
        <authorList>
            <consortium name="The Broad Institute Genome Sequencing Platform"/>
            <person name="Earl A."/>
            <person name="Ward D."/>
            <person name="Feldgarden M."/>
            <person name="Gevers D."/>
            <person name="Saerens B."/>
            <person name="Vaneechoutte M."/>
            <person name="Walker B."/>
            <person name="Young S.K."/>
            <person name="Zeng Q."/>
            <person name="Gargeya S."/>
            <person name="Fitzgerald M."/>
            <person name="Haas B."/>
            <person name="Abouelleil A."/>
            <person name="Alvarado L."/>
            <person name="Arachchi H.M."/>
            <person name="Berlin A."/>
            <person name="Chapman S.B."/>
            <person name="Goldberg J."/>
            <person name="Griggs A."/>
            <person name="Gujja S."/>
            <person name="Hansen M."/>
            <person name="Howarth C."/>
            <person name="Imamovic A."/>
            <person name="Larimer J."/>
            <person name="McCowen C."/>
            <person name="Montmayeur A."/>
            <person name="Murphy C."/>
            <person name="Neiman D."/>
            <person name="Pearson M."/>
            <person name="Priest M."/>
            <person name="Roberts A."/>
            <person name="Saif S."/>
            <person name="Shea T."/>
            <person name="Sisk P."/>
            <person name="Sykes S."/>
            <person name="Wortman J."/>
            <person name="Nusbaum C."/>
            <person name="Birren B."/>
        </authorList>
    </citation>
    <scope>NUCLEOTIDE SEQUENCE [LARGE SCALE GENOMIC DNA]</scope>
    <source>
        <strain evidence="1 2">ACS-279-V-Col4</strain>
    </source>
</reference>
<comment type="caution">
    <text evidence="1">The sequence shown here is derived from an EMBL/GenBank/DDBJ whole genome shotgun (WGS) entry which is preliminary data.</text>
</comment>
<dbReference type="Proteomes" id="UP000003994">
    <property type="component" value="Unassembled WGS sequence"/>
</dbReference>
<evidence type="ECO:0000313" key="1">
    <source>
        <dbReference type="EMBL" id="EJZ88362.1"/>
    </source>
</evidence>
<accession>K0YWX8</accession>
<feature type="non-terminal residue" evidence="1">
    <location>
        <position position="49"/>
    </location>
</feature>
<dbReference type="AlphaFoldDB" id="K0YWX8"/>
<dbReference type="HOGENOM" id="CLU_3145908_0_0_11"/>